<dbReference type="SMR" id="A0A0F6AP04"/>
<evidence type="ECO:0000256" key="3">
    <source>
        <dbReference type="ARBA" id="ARBA00023027"/>
    </source>
</evidence>
<evidence type="ECO:0000313" key="8">
    <source>
        <dbReference type="Proteomes" id="UP000002565"/>
    </source>
</evidence>
<protein>
    <recommendedName>
        <fullName evidence="1">ADP-ribosyl cyclase/cyclic ADP-ribose hydrolase</fullName>
        <ecNumber evidence="1">3.2.2.6</ecNumber>
    </recommendedName>
</protein>
<dbReference type="EC" id="3.2.2.6" evidence="1"/>
<organism evidence="7 8">
    <name type="scientific">Brucella abortus (strain S19)</name>
    <dbReference type="NCBI Taxonomy" id="430066"/>
    <lineage>
        <taxon>Bacteria</taxon>
        <taxon>Pseudomonadati</taxon>
        <taxon>Pseudomonadota</taxon>
        <taxon>Alphaproteobacteria</taxon>
        <taxon>Hyphomicrobiales</taxon>
        <taxon>Brucellaceae</taxon>
        <taxon>Brucella/Ochrobactrum group</taxon>
        <taxon>Brucella</taxon>
    </lineage>
</organism>
<dbReference type="EMBL" id="CP000887">
    <property type="protein sequence ID" value="ACD71797.1"/>
    <property type="molecule type" value="Genomic_DNA"/>
</dbReference>
<dbReference type="SUPFAM" id="SSF52200">
    <property type="entry name" value="Toll/Interleukin receptor TIR domain"/>
    <property type="match status" value="1"/>
</dbReference>
<reference evidence="7 8" key="1">
    <citation type="journal article" date="2008" name="PLoS ONE">
        <title>Genome sequence of Brucella abortus vaccine strain S19 compared to virulent strains yields candidate virulence genes.</title>
        <authorList>
            <person name="Crasta O.R."/>
            <person name="Folkerts O."/>
            <person name="Fei Z."/>
            <person name="Mane S.P."/>
            <person name="Evans C."/>
            <person name="Martino-Catt S."/>
            <person name="Bricker B."/>
            <person name="Yu G."/>
            <person name="Du L."/>
            <person name="Sobral B.W."/>
        </authorList>
    </citation>
    <scope>NUCLEOTIDE SEQUENCE [LARGE SCALE GENOMIC DNA]</scope>
    <source>
        <strain evidence="7 8">S19</strain>
    </source>
</reference>
<evidence type="ECO:0000256" key="5">
    <source>
        <dbReference type="SAM" id="MobiDB-lite"/>
    </source>
</evidence>
<dbReference type="Gene3D" id="3.40.50.10140">
    <property type="entry name" value="Toll/interleukin-1 receptor homology (TIR) domain"/>
    <property type="match status" value="1"/>
</dbReference>
<dbReference type="HOGENOM" id="CLU_086674_0_0_5"/>
<name>A0A0F6AP04_BRUA1</name>
<comment type="catalytic activity">
    <reaction evidence="4">
        <text>NAD(+) + H2O = ADP-D-ribose + nicotinamide + H(+)</text>
        <dbReference type="Rhea" id="RHEA:16301"/>
        <dbReference type="ChEBI" id="CHEBI:15377"/>
        <dbReference type="ChEBI" id="CHEBI:15378"/>
        <dbReference type="ChEBI" id="CHEBI:17154"/>
        <dbReference type="ChEBI" id="CHEBI:57540"/>
        <dbReference type="ChEBI" id="CHEBI:57967"/>
        <dbReference type="EC" id="3.2.2.6"/>
    </reaction>
    <physiologicalReaction direction="left-to-right" evidence="4">
        <dbReference type="Rhea" id="RHEA:16302"/>
    </physiologicalReaction>
</comment>
<dbReference type="PANTHER" id="PTHR32009:SF39">
    <property type="entry name" value="TIR DOMAIN-CONTAINING PROTEIN"/>
    <property type="match status" value="1"/>
</dbReference>
<gene>
    <name evidence="7" type="ordered locus">BAbS19_I02540</name>
</gene>
<dbReference type="SMART" id="SM00255">
    <property type="entry name" value="TIR"/>
    <property type="match status" value="1"/>
</dbReference>
<feature type="domain" description="TIR" evidence="6">
    <location>
        <begin position="142"/>
        <end position="275"/>
    </location>
</feature>
<dbReference type="PATRIC" id="fig|359391.4.peg.291"/>
<evidence type="ECO:0000256" key="4">
    <source>
        <dbReference type="ARBA" id="ARBA00047304"/>
    </source>
</evidence>
<proteinExistence type="predicted"/>
<dbReference type="RefSeq" id="WP_002965528.1">
    <property type="nucleotide sequence ID" value="NC_010742.1"/>
</dbReference>
<evidence type="ECO:0000259" key="6">
    <source>
        <dbReference type="PROSITE" id="PS50104"/>
    </source>
</evidence>
<dbReference type="GeneID" id="93014759"/>
<dbReference type="Pfam" id="PF13676">
    <property type="entry name" value="TIR_2"/>
    <property type="match status" value="1"/>
</dbReference>
<evidence type="ECO:0000256" key="2">
    <source>
        <dbReference type="ARBA" id="ARBA00022801"/>
    </source>
</evidence>
<dbReference type="PANTHER" id="PTHR32009">
    <property type="entry name" value="TMV RESISTANCE PROTEIN N-LIKE"/>
    <property type="match status" value="1"/>
</dbReference>
<dbReference type="GO" id="GO:0007165">
    <property type="term" value="P:signal transduction"/>
    <property type="evidence" value="ECO:0007669"/>
    <property type="project" value="InterPro"/>
</dbReference>
<dbReference type="GO" id="GO:0061809">
    <property type="term" value="F:NAD+ nucleosidase activity, cyclic ADP-ribose generating"/>
    <property type="evidence" value="ECO:0007669"/>
    <property type="project" value="UniProtKB-EC"/>
</dbReference>
<dbReference type="KEGG" id="bmc:BAbS19_I02540"/>
<feature type="compositionally biased region" description="Basic and acidic residues" evidence="5">
    <location>
        <begin position="55"/>
        <end position="64"/>
    </location>
</feature>
<dbReference type="InterPro" id="IPR000157">
    <property type="entry name" value="TIR_dom"/>
</dbReference>
<accession>A0A0F6AP04</accession>
<dbReference type="Proteomes" id="UP000002565">
    <property type="component" value="Chromosome 1"/>
</dbReference>
<keyword evidence="2" id="KW-0378">Hydrolase</keyword>
<feature type="compositionally biased region" description="Low complexity" evidence="5">
    <location>
        <begin position="39"/>
        <end position="48"/>
    </location>
</feature>
<dbReference type="InterPro" id="IPR035897">
    <property type="entry name" value="Toll_tir_struct_dom_sf"/>
</dbReference>
<dbReference type="PROSITE" id="PS50104">
    <property type="entry name" value="TIR"/>
    <property type="match status" value="1"/>
</dbReference>
<evidence type="ECO:0000256" key="1">
    <source>
        <dbReference type="ARBA" id="ARBA00011982"/>
    </source>
</evidence>
<feature type="compositionally biased region" description="Basic and acidic residues" evidence="5">
    <location>
        <begin position="17"/>
        <end position="32"/>
    </location>
</feature>
<sequence length="275" mass="30894">MSSYSSNIDRLQREIARLKADDSREMSKEKQAQSKAHKAQQAISSAKSLSTQKSKMSELERATRDGAAIGKKRADIAKKIADKAKQLSSYQAKQFKADEQAVKKVAQEQKRLSDERTKHEAFIKQSLSSMRTTASATMEAEEEYDFFISHASEDKEAFVQDLAAALRDLGAKIFYDAYTLKVGDSLRRKIDQGLANSKFGIVVLSEHFFSKQWPARELDGLTAMEIGGQTRILPIWHKVSYDEVRRFSPSLADKVALNTSLKSVEEIAKELHSLI</sequence>
<feature type="region of interest" description="Disordered" evidence="5">
    <location>
        <begin position="17"/>
        <end position="66"/>
    </location>
</feature>
<dbReference type="AlphaFoldDB" id="A0A0F6AP04"/>
<evidence type="ECO:0000313" key="7">
    <source>
        <dbReference type="EMBL" id="ACD71797.1"/>
    </source>
</evidence>
<keyword evidence="3" id="KW-0520">NAD</keyword>